<dbReference type="PANTHER" id="PTHR30153:SF2">
    <property type="entry name" value="REPLICATIVE DNA HELICASE"/>
    <property type="match status" value="1"/>
</dbReference>
<dbReference type="GO" id="GO:0005524">
    <property type="term" value="F:ATP binding"/>
    <property type="evidence" value="ECO:0007669"/>
    <property type="project" value="InterPro"/>
</dbReference>
<dbReference type="EMBL" id="BARS01003262">
    <property type="protein sequence ID" value="GAF80142.1"/>
    <property type="molecule type" value="Genomic_DNA"/>
</dbReference>
<protein>
    <recommendedName>
        <fullName evidence="1">SF4 helicase domain-containing protein</fullName>
    </recommendedName>
</protein>
<feature type="non-terminal residue" evidence="2">
    <location>
        <position position="1"/>
    </location>
</feature>
<accession>X0SW48</accession>
<dbReference type="GO" id="GO:0003678">
    <property type="term" value="F:DNA helicase activity"/>
    <property type="evidence" value="ECO:0007669"/>
    <property type="project" value="InterPro"/>
</dbReference>
<dbReference type="InterPro" id="IPR007694">
    <property type="entry name" value="DNA_helicase_DnaB-like_C"/>
</dbReference>
<dbReference type="Pfam" id="PF03796">
    <property type="entry name" value="DnaB_C"/>
    <property type="match status" value="1"/>
</dbReference>
<feature type="domain" description="SF4 helicase" evidence="1">
    <location>
        <begin position="1"/>
        <end position="153"/>
    </location>
</feature>
<evidence type="ECO:0000313" key="2">
    <source>
        <dbReference type="EMBL" id="GAF80142.1"/>
    </source>
</evidence>
<comment type="caution">
    <text evidence="2">The sequence shown here is derived from an EMBL/GenBank/DDBJ whole genome shotgun (WGS) entry which is preliminary data.</text>
</comment>
<proteinExistence type="predicted"/>
<dbReference type="Gene3D" id="3.40.50.300">
    <property type="entry name" value="P-loop containing nucleotide triphosphate hydrolases"/>
    <property type="match status" value="1"/>
</dbReference>
<reference evidence="2" key="1">
    <citation type="journal article" date="2014" name="Front. Microbiol.">
        <title>High frequency of phylogenetically diverse reductive dehalogenase-homologous genes in deep subseafloor sedimentary metagenomes.</title>
        <authorList>
            <person name="Kawai M."/>
            <person name="Futagami T."/>
            <person name="Toyoda A."/>
            <person name="Takaki Y."/>
            <person name="Nishi S."/>
            <person name="Hori S."/>
            <person name="Arai W."/>
            <person name="Tsubouchi T."/>
            <person name="Morono Y."/>
            <person name="Uchiyama I."/>
            <person name="Ito T."/>
            <person name="Fujiyama A."/>
            <person name="Inagaki F."/>
            <person name="Takami H."/>
        </authorList>
    </citation>
    <scope>NUCLEOTIDE SEQUENCE</scope>
    <source>
        <strain evidence="2">Expedition CK06-06</strain>
    </source>
</reference>
<evidence type="ECO:0000259" key="1">
    <source>
        <dbReference type="PROSITE" id="PS51199"/>
    </source>
</evidence>
<sequence length="153" mass="16820">RKISTPLALKALTANLVAARGISVVVLDYIQIIGVDNPSQNRNNEIAAISRTLKMIALDCDVLVFVVSQLNRGVEARSNKRPAMSDLRDSGAVEQDADWILMLYRDDYYREKGETNDGLAEVHIAKARDGETGTVDMVFIPELTSFETLAPAI</sequence>
<dbReference type="PANTHER" id="PTHR30153">
    <property type="entry name" value="REPLICATIVE DNA HELICASE DNAB"/>
    <property type="match status" value="1"/>
</dbReference>
<dbReference type="GO" id="GO:0005829">
    <property type="term" value="C:cytosol"/>
    <property type="evidence" value="ECO:0007669"/>
    <property type="project" value="TreeGrafter"/>
</dbReference>
<dbReference type="AlphaFoldDB" id="X0SW48"/>
<organism evidence="2">
    <name type="scientific">marine sediment metagenome</name>
    <dbReference type="NCBI Taxonomy" id="412755"/>
    <lineage>
        <taxon>unclassified sequences</taxon>
        <taxon>metagenomes</taxon>
        <taxon>ecological metagenomes</taxon>
    </lineage>
</organism>
<dbReference type="InterPro" id="IPR027417">
    <property type="entry name" value="P-loop_NTPase"/>
</dbReference>
<name>X0SW48_9ZZZZ</name>
<gene>
    <name evidence="2" type="ORF">S01H1_06306</name>
</gene>
<dbReference type="PROSITE" id="PS51199">
    <property type="entry name" value="SF4_HELICASE"/>
    <property type="match status" value="1"/>
</dbReference>
<dbReference type="GO" id="GO:0006260">
    <property type="term" value="P:DNA replication"/>
    <property type="evidence" value="ECO:0007669"/>
    <property type="project" value="InterPro"/>
</dbReference>
<dbReference type="SUPFAM" id="SSF52540">
    <property type="entry name" value="P-loop containing nucleoside triphosphate hydrolases"/>
    <property type="match status" value="1"/>
</dbReference>